<dbReference type="PROSITE" id="PS50853">
    <property type="entry name" value="FN3"/>
    <property type="match status" value="1"/>
</dbReference>
<organism evidence="2 3">
    <name type="scientific">Maribacter litopenaei</name>
    <dbReference type="NCBI Taxonomy" id="2976127"/>
    <lineage>
        <taxon>Bacteria</taxon>
        <taxon>Pseudomonadati</taxon>
        <taxon>Bacteroidota</taxon>
        <taxon>Flavobacteriia</taxon>
        <taxon>Flavobacteriales</taxon>
        <taxon>Flavobacteriaceae</taxon>
        <taxon>Maribacter</taxon>
    </lineage>
</organism>
<sequence length="282" mass="31103">MTAPLNNASEVSISTNLSWNAIIGADGYYLTAGTTSGGNDILNTIDVGNVSTYNFATDLPEDTTIFVTIVPYNSDGMSVGCSEESFTTETLPTIPDCTTLILPEDGDINVATDVTLSWEASMTADGYRLSVGTTSGGNDIVDNEDVSILTSYTFPEKLLEDTTYYVNITPYNTLGDALNCSEFTFTTIEQDDTLYGFSPNGDGINDYWTIDGIERHPDNTVAIYNRWGDLVFRFRDTITNPMFLMELRIGKHNLEQVNFRVAPISLLFRLRVNIILKNYKGS</sequence>
<proteinExistence type="predicted"/>
<dbReference type="InterPro" id="IPR026341">
    <property type="entry name" value="T9SS_type_B"/>
</dbReference>
<dbReference type="EMBL" id="CP104205">
    <property type="protein sequence ID" value="UWX54615.1"/>
    <property type="molecule type" value="Genomic_DNA"/>
</dbReference>
<dbReference type="Gene3D" id="2.60.40.10">
    <property type="entry name" value="Immunoglobulins"/>
    <property type="match status" value="2"/>
</dbReference>
<protein>
    <submittedName>
        <fullName evidence="2">Gliding motility-associated C-terminal domain-containing protein</fullName>
    </submittedName>
</protein>
<feature type="domain" description="Fibronectin type-III" evidence="1">
    <location>
        <begin position="99"/>
        <end position="190"/>
    </location>
</feature>
<evidence type="ECO:0000313" key="2">
    <source>
        <dbReference type="EMBL" id="UWX54615.1"/>
    </source>
</evidence>
<dbReference type="Pfam" id="PF13585">
    <property type="entry name" value="CHU_C"/>
    <property type="match status" value="1"/>
</dbReference>
<evidence type="ECO:0000313" key="3">
    <source>
        <dbReference type="Proteomes" id="UP001059209"/>
    </source>
</evidence>
<dbReference type="NCBIfam" id="TIGR04131">
    <property type="entry name" value="Bac_Flav_CTERM"/>
    <property type="match status" value="1"/>
</dbReference>
<dbReference type="InterPro" id="IPR036116">
    <property type="entry name" value="FN3_sf"/>
</dbReference>
<dbReference type="SUPFAM" id="SSF49265">
    <property type="entry name" value="Fibronectin type III"/>
    <property type="match status" value="2"/>
</dbReference>
<dbReference type="InterPro" id="IPR003961">
    <property type="entry name" value="FN3_dom"/>
</dbReference>
<keyword evidence="3" id="KW-1185">Reference proteome</keyword>
<dbReference type="RefSeq" id="WP_260572473.1">
    <property type="nucleotide sequence ID" value="NZ_CP104205.1"/>
</dbReference>
<name>A0ABY5Y811_9FLAO</name>
<evidence type="ECO:0000259" key="1">
    <source>
        <dbReference type="PROSITE" id="PS50853"/>
    </source>
</evidence>
<dbReference type="InterPro" id="IPR013783">
    <property type="entry name" value="Ig-like_fold"/>
</dbReference>
<dbReference type="Proteomes" id="UP001059209">
    <property type="component" value="Chromosome"/>
</dbReference>
<dbReference type="CDD" id="cd00063">
    <property type="entry name" value="FN3"/>
    <property type="match status" value="1"/>
</dbReference>
<accession>A0ABY5Y811</accession>
<gene>
    <name evidence="2" type="ORF">NYZ99_17355</name>
</gene>
<reference evidence="2" key="1">
    <citation type="submission" date="2022-09" db="EMBL/GenBank/DDBJ databases">
        <title>Maribacter litopenaei sp. nov., isolated from the intestinal tract of the Pacific White Shrimp, Litopenaeus vannamei.</title>
        <authorList>
            <person name="Kim S.Y."/>
            <person name="Hwang C.Y."/>
        </authorList>
    </citation>
    <scope>NUCLEOTIDE SEQUENCE</scope>
    <source>
        <strain evidence="2">HL-LV01</strain>
    </source>
</reference>